<accession>A0AAN7P3L0</accession>
<feature type="domain" description="DUF7041" evidence="2">
    <location>
        <begin position="1"/>
        <end position="73"/>
    </location>
</feature>
<dbReference type="PANTHER" id="PTHR33327">
    <property type="entry name" value="ENDONUCLEASE"/>
    <property type="match status" value="1"/>
</dbReference>
<feature type="compositionally biased region" description="Polar residues" evidence="1">
    <location>
        <begin position="236"/>
        <end position="249"/>
    </location>
</feature>
<dbReference type="InterPro" id="IPR055469">
    <property type="entry name" value="DUF7041"/>
</dbReference>
<evidence type="ECO:0000313" key="4">
    <source>
        <dbReference type="Proteomes" id="UP001353858"/>
    </source>
</evidence>
<dbReference type="Proteomes" id="UP001353858">
    <property type="component" value="Unassembled WGS sequence"/>
</dbReference>
<evidence type="ECO:0000256" key="1">
    <source>
        <dbReference type="SAM" id="MobiDB-lite"/>
    </source>
</evidence>
<dbReference type="AlphaFoldDB" id="A0AAN7P3L0"/>
<dbReference type="PANTHER" id="PTHR33327:SF3">
    <property type="entry name" value="RNA-DIRECTED DNA POLYMERASE"/>
    <property type="match status" value="1"/>
</dbReference>
<reference evidence="4" key="1">
    <citation type="submission" date="2023-01" db="EMBL/GenBank/DDBJ databases">
        <title>Key to firefly adult light organ development and bioluminescence: homeobox transcription factors regulate luciferase expression and transportation to peroxisome.</title>
        <authorList>
            <person name="Fu X."/>
        </authorList>
    </citation>
    <scope>NUCLEOTIDE SEQUENCE [LARGE SCALE GENOMIC DNA]</scope>
</reference>
<evidence type="ECO:0000313" key="3">
    <source>
        <dbReference type="EMBL" id="KAK4876264.1"/>
    </source>
</evidence>
<name>A0AAN7P3L0_9COLE</name>
<comment type="caution">
    <text evidence="3">The sequence shown here is derived from an EMBL/GenBank/DDBJ whole genome shotgun (WGS) entry which is preliminary data.</text>
</comment>
<keyword evidence="4" id="KW-1185">Reference proteome</keyword>
<proteinExistence type="predicted"/>
<feature type="region of interest" description="Disordered" evidence="1">
    <location>
        <begin position="231"/>
        <end position="257"/>
    </location>
</feature>
<organism evidence="3 4">
    <name type="scientific">Aquatica leii</name>
    <dbReference type="NCBI Taxonomy" id="1421715"/>
    <lineage>
        <taxon>Eukaryota</taxon>
        <taxon>Metazoa</taxon>
        <taxon>Ecdysozoa</taxon>
        <taxon>Arthropoda</taxon>
        <taxon>Hexapoda</taxon>
        <taxon>Insecta</taxon>
        <taxon>Pterygota</taxon>
        <taxon>Neoptera</taxon>
        <taxon>Endopterygota</taxon>
        <taxon>Coleoptera</taxon>
        <taxon>Polyphaga</taxon>
        <taxon>Elateriformia</taxon>
        <taxon>Elateroidea</taxon>
        <taxon>Lampyridae</taxon>
        <taxon>Luciolinae</taxon>
        <taxon>Aquatica</taxon>
    </lineage>
</organism>
<gene>
    <name evidence="3" type="ORF">RN001_012686</name>
</gene>
<dbReference type="Pfam" id="PF23055">
    <property type="entry name" value="DUF7041"/>
    <property type="match status" value="1"/>
</dbReference>
<evidence type="ECO:0000259" key="2">
    <source>
        <dbReference type="Pfam" id="PF23055"/>
    </source>
</evidence>
<sequence>MWFSVVEAQFVLSSITADSTKYFTVVAHLDQKSLGLVSDIIANPHMQGKYESLRNALISRLTESENSKLQKLLHDFELGDRTPSQLLREMKSLSGSEISVDLLKKLWLQRLPQQVQIILTISSESLENFTSMADKILETYVDSNNISEIARQPKTSSSITINQTPAPSAWEQKLNELRRDMLHEVNKISAHNVEHRRRNRYQSRNRFSSRKPRGDGVCYYHCRFADKAKKNAPSPVHTQTLRKTSSPSTRGGMWWGI</sequence>
<dbReference type="EMBL" id="JARPUR010000005">
    <property type="protein sequence ID" value="KAK4876264.1"/>
    <property type="molecule type" value="Genomic_DNA"/>
</dbReference>
<protein>
    <recommendedName>
        <fullName evidence="2">DUF7041 domain-containing protein</fullName>
    </recommendedName>
</protein>